<evidence type="ECO:0000313" key="3">
    <source>
        <dbReference type="Proteomes" id="UP000708347"/>
    </source>
</evidence>
<dbReference type="Proteomes" id="UP000708347">
    <property type="component" value="Unassembled WGS sequence"/>
</dbReference>
<feature type="compositionally biased region" description="Low complexity" evidence="1">
    <location>
        <begin position="103"/>
        <end position="112"/>
    </location>
</feature>
<evidence type="ECO:0000256" key="1">
    <source>
        <dbReference type="SAM" id="MobiDB-lite"/>
    </source>
</evidence>
<sequence length="540" mass="52485">MSTDWDPINTVLGGILGTAIAAPLGPLAPVAGMIGANFLGKEEHPDTPIHLGRVGPDAPAAPAGPLPPVAPPTPPPPPPGGLAPGPPPPPAPGPPPQPPAGPAPSTGAATDAANKESKEVADVIAQLHELDKSAASTIDAIHAAGTAGQQQLDGISKDVQDKITELGPRLNTPAGQQELRDFLKEKLTAAKKVIDQQIADADAKARHTRELTQKYAGLGGGDDNKVQPAGNASNGGNGGEGGNGGSPSGGGEQGTAPASAPVNAAAPGTSPYGQGMMPGAGMMPAGMQMPQMPSFGGGMPSFGGGGDPLGALSGLGSQGLGRDPSSSSFRDDTKDGKSSTDGPSNAKFNNGNESGPGNTGGKPGTDPNATTTPAAAPGTTGTNGGTTELAGNHQGAPGTDPNAPAPSTHVSLPGGQDATARTVQGAQAVKAALGGATVADAWHQAGVTVPPPGTPVTDPIPPTKLQAGDVGIWQDHLVMALGQGKVLVSGQPQPLSSVGTGPDFLGWMDPSALAPKGGAPAAPPAAAPPQQPPAAPGLPS</sequence>
<gene>
    <name evidence="2" type="ORF">FEG63_21165</name>
</gene>
<dbReference type="InterPro" id="IPR019710">
    <property type="entry name" value="DUF4226"/>
</dbReference>
<feature type="compositionally biased region" description="Polar residues" evidence="1">
    <location>
        <begin position="339"/>
        <end position="356"/>
    </location>
</feature>
<accession>A0ABX2K2V7</accession>
<feature type="compositionally biased region" description="Low complexity" evidence="1">
    <location>
        <begin position="364"/>
        <end position="380"/>
    </location>
</feature>
<reference evidence="2 3" key="1">
    <citation type="submission" date="2019-05" db="EMBL/GenBank/DDBJ databases">
        <title>Mycolicibacterium sphagni ENV482 genome assembly.</title>
        <authorList>
            <person name="Chen W."/>
            <person name="Faulkner N.W."/>
            <person name="Hyman M.R."/>
        </authorList>
    </citation>
    <scope>NUCLEOTIDE SEQUENCE [LARGE SCALE GENOMIC DNA]</scope>
    <source>
        <strain evidence="2 3">ENV482</strain>
    </source>
</reference>
<evidence type="ECO:0000313" key="2">
    <source>
        <dbReference type="EMBL" id="NTY62060.1"/>
    </source>
</evidence>
<proteinExistence type="predicted"/>
<dbReference type="EMBL" id="VBSB01000013">
    <property type="protein sequence ID" value="NTY62060.1"/>
    <property type="molecule type" value="Genomic_DNA"/>
</dbReference>
<protein>
    <submittedName>
        <fullName evidence="2">DUF4226 domain-containing protein</fullName>
    </submittedName>
</protein>
<dbReference type="Pfam" id="PF10774">
    <property type="entry name" value="DUF4226"/>
    <property type="match status" value="1"/>
</dbReference>
<dbReference type="RefSeq" id="WP_174399789.1">
    <property type="nucleotide sequence ID" value="NZ_VBSB01000013.1"/>
</dbReference>
<feature type="region of interest" description="Disordered" evidence="1">
    <location>
        <begin position="283"/>
        <end position="421"/>
    </location>
</feature>
<feature type="compositionally biased region" description="Pro residues" evidence="1">
    <location>
        <begin position="521"/>
        <end position="540"/>
    </location>
</feature>
<name>A0ABX2K2V7_9MYCO</name>
<feature type="compositionally biased region" description="Low complexity" evidence="1">
    <location>
        <begin position="254"/>
        <end position="271"/>
    </location>
</feature>
<comment type="caution">
    <text evidence="2">The sequence shown here is derived from an EMBL/GenBank/DDBJ whole genome shotgun (WGS) entry which is preliminary data.</text>
</comment>
<keyword evidence="3" id="KW-1185">Reference proteome</keyword>
<feature type="compositionally biased region" description="Gly residues" evidence="1">
    <location>
        <begin position="233"/>
        <end position="253"/>
    </location>
</feature>
<feature type="compositionally biased region" description="Pro residues" evidence="1">
    <location>
        <begin position="62"/>
        <end position="102"/>
    </location>
</feature>
<organism evidence="2 3">
    <name type="scientific">Mycolicibacterium sphagni</name>
    <dbReference type="NCBI Taxonomy" id="1786"/>
    <lineage>
        <taxon>Bacteria</taxon>
        <taxon>Bacillati</taxon>
        <taxon>Actinomycetota</taxon>
        <taxon>Actinomycetes</taxon>
        <taxon>Mycobacteriales</taxon>
        <taxon>Mycobacteriaceae</taxon>
        <taxon>Mycolicibacterium</taxon>
    </lineage>
</organism>
<feature type="region of interest" description="Disordered" evidence="1">
    <location>
        <begin position="215"/>
        <end position="271"/>
    </location>
</feature>
<feature type="region of interest" description="Disordered" evidence="1">
    <location>
        <begin position="499"/>
        <end position="540"/>
    </location>
</feature>
<feature type="compositionally biased region" description="Gly residues" evidence="1">
    <location>
        <begin position="295"/>
        <end position="308"/>
    </location>
</feature>
<feature type="region of interest" description="Disordered" evidence="1">
    <location>
        <begin position="44"/>
        <end position="118"/>
    </location>
</feature>
<feature type="compositionally biased region" description="Basic and acidic residues" evidence="1">
    <location>
        <begin position="329"/>
        <end position="338"/>
    </location>
</feature>
<feature type="compositionally biased region" description="Low complexity" evidence="1">
    <location>
        <begin position="283"/>
        <end position="294"/>
    </location>
</feature>